<comment type="similarity">
    <text evidence="7">Belongs to the binding-protein-dependent transport system permease family.</text>
</comment>
<feature type="transmembrane region" description="Helical" evidence="7">
    <location>
        <begin position="52"/>
        <end position="81"/>
    </location>
</feature>
<dbReference type="EMBL" id="JBHTGP010000017">
    <property type="protein sequence ID" value="MFD0689533.1"/>
    <property type="molecule type" value="Genomic_DNA"/>
</dbReference>
<evidence type="ECO:0000256" key="6">
    <source>
        <dbReference type="ARBA" id="ARBA00023136"/>
    </source>
</evidence>
<evidence type="ECO:0000256" key="3">
    <source>
        <dbReference type="ARBA" id="ARBA00022475"/>
    </source>
</evidence>
<dbReference type="Gene3D" id="1.10.3720.10">
    <property type="entry name" value="MetI-like"/>
    <property type="match status" value="1"/>
</dbReference>
<organism evidence="10 11">
    <name type="scientific">Actinomadura fibrosa</name>
    <dbReference type="NCBI Taxonomy" id="111802"/>
    <lineage>
        <taxon>Bacteria</taxon>
        <taxon>Bacillati</taxon>
        <taxon>Actinomycetota</taxon>
        <taxon>Actinomycetes</taxon>
        <taxon>Streptosporangiales</taxon>
        <taxon>Thermomonosporaceae</taxon>
        <taxon>Actinomadura</taxon>
    </lineage>
</organism>
<proteinExistence type="inferred from homology"/>
<comment type="subcellular location">
    <subcellularLocation>
        <location evidence="1 7">Cell membrane</location>
        <topology evidence="1 7">Multi-pass membrane protein</topology>
    </subcellularLocation>
</comment>
<protein>
    <submittedName>
        <fullName evidence="10">Carbohydrate ABC transporter permease</fullName>
    </submittedName>
</protein>
<evidence type="ECO:0000256" key="4">
    <source>
        <dbReference type="ARBA" id="ARBA00022692"/>
    </source>
</evidence>
<accession>A0ABW2XVP7</accession>
<sequence>MTSADVSPSGTARAGGPTGARHGRPGGAGAAPPAAGPRRARRRSRLRVSPRALPYLLLAPAVAAELIVHVVPIAVGIWMSFKELTLFYIRDWAGAPGAGLGNYRVAVDWDGAIGRDLFRSFLVTVAVTVLAVGLSWLLGTAAAILMQDRFRGRGLLRAAFLVPYALPVYAAVMTWAFLFQRDTGMVNHVLVDQLHLTGGDRPFWLIGDNSFWALTTVVVWRNWPFAFLVLMAGLQNVNRDLYEAAALDGAGIWRQIRHITMPALRPINQVLVLVLFLWTFNDFNTPFVLFGKAAPAGGDLISVHIYRASFLTWNFGTGSAMSVLLLLFLLLVTAAYLLVTSRRRPAHG</sequence>
<evidence type="ECO:0000256" key="5">
    <source>
        <dbReference type="ARBA" id="ARBA00022989"/>
    </source>
</evidence>
<keyword evidence="6 7" id="KW-0472">Membrane</keyword>
<evidence type="ECO:0000313" key="10">
    <source>
        <dbReference type="EMBL" id="MFD0689533.1"/>
    </source>
</evidence>
<dbReference type="CDD" id="cd06261">
    <property type="entry name" value="TM_PBP2"/>
    <property type="match status" value="1"/>
</dbReference>
<dbReference type="PANTHER" id="PTHR30193">
    <property type="entry name" value="ABC TRANSPORTER PERMEASE PROTEIN"/>
    <property type="match status" value="1"/>
</dbReference>
<feature type="transmembrane region" description="Helical" evidence="7">
    <location>
        <begin position="263"/>
        <end position="280"/>
    </location>
</feature>
<comment type="caution">
    <text evidence="10">The sequence shown here is derived from an EMBL/GenBank/DDBJ whole genome shotgun (WGS) entry which is preliminary data.</text>
</comment>
<evidence type="ECO:0000256" key="1">
    <source>
        <dbReference type="ARBA" id="ARBA00004651"/>
    </source>
</evidence>
<dbReference type="Pfam" id="PF00528">
    <property type="entry name" value="BPD_transp_1"/>
    <property type="match status" value="1"/>
</dbReference>
<feature type="transmembrane region" description="Helical" evidence="7">
    <location>
        <begin position="121"/>
        <end position="146"/>
    </location>
</feature>
<evidence type="ECO:0000313" key="11">
    <source>
        <dbReference type="Proteomes" id="UP001597063"/>
    </source>
</evidence>
<evidence type="ECO:0000256" key="2">
    <source>
        <dbReference type="ARBA" id="ARBA00022448"/>
    </source>
</evidence>
<dbReference type="InterPro" id="IPR051393">
    <property type="entry name" value="ABC_transporter_permease"/>
</dbReference>
<reference evidence="11" key="1">
    <citation type="journal article" date="2019" name="Int. J. Syst. Evol. Microbiol.">
        <title>The Global Catalogue of Microorganisms (GCM) 10K type strain sequencing project: providing services to taxonomists for standard genome sequencing and annotation.</title>
        <authorList>
            <consortium name="The Broad Institute Genomics Platform"/>
            <consortium name="The Broad Institute Genome Sequencing Center for Infectious Disease"/>
            <person name="Wu L."/>
            <person name="Ma J."/>
        </authorList>
    </citation>
    <scope>NUCLEOTIDE SEQUENCE [LARGE SCALE GENOMIC DNA]</scope>
    <source>
        <strain evidence="11">JCM 9371</strain>
    </source>
</reference>
<keyword evidence="11" id="KW-1185">Reference proteome</keyword>
<keyword evidence="3" id="KW-1003">Cell membrane</keyword>
<feature type="transmembrane region" description="Helical" evidence="7">
    <location>
        <begin position="158"/>
        <end position="178"/>
    </location>
</feature>
<dbReference type="InterPro" id="IPR035906">
    <property type="entry name" value="MetI-like_sf"/>
</dbReference>
<dbReference type="SUPFAM" id="SSF161098">
    <property type="entry name" value="MetI-like"/>
    <property type="match status" value="1"/>
</dbReference>
<keyword evidence="4 7" id="KW-0812">Transmembrane</keyword>
<dbReference type="PANTHER" id="PTHR30193:SF37">
    <property type="entry name" value="INNER MEMBRANE ABC TRANSPORTER PERMEASE PROTEIN YCJO"/>
    <property type="match status" value="1"/>
</dbReference>
<dbReference type="RefSeq" id="WP_378324759.1">
    <property type="nucleotide sequence ID" value="NZ_JBHTGP010000017.1"/>
</dbReference>
<name>A0ABW2XVP7_9ACTN</name>
<feature type="domain" description="ABC transmembrane type-1" evidence="9">
    <location>
        <begin position="121"/>
        <end position="336"/>
    </location>
</feature>
<gene>
    <name evidence="10" type="ORF">ACFQZM_33955</name>
</gene>
<feature type="transmembrane region" description="Helical" evidence="7">
    <location>
        <begin position="211"/>
        <end position="234"/>
    </location>
</feature>
<evidence type="ECO:0000256" key="8">
    <source>
        <dbReference type="SAM" id="MobiDB-lite"/>
    </source>
</evidence>
<evidence type="ECO:0000259" key="9">
    <source>
        <dbReference type="PROSITE" id="PS50928"/>
    </source>
</evidence>
<dbReference type="Proteomes" id="UP001597063">
    <property type="component" value="Unassembled WGS sequence"/>
</dbReference>
<dbReference type="PROSITE" id="PS50928">
    <property type="entry name" value="ABC_TM1"/>
    <property type="match status" value="1"/>
</dbReference>
<evidence type="ECO:0000256" key="7">
    <source>
        <dbReference type="RuleBase" id="RU363032"/>
    </source>
</evidence>
<keyword evidence="5 7" id="KW-1133">Transmembrane helix</keyword>
<keyword evidence="2 7" id="KW-0813">Transport</keyword>
<feature type="transmembrane region" description="Helical" evidence="7">
    <location>
        <begin position="319"/>
        <end position="339"/>
    </location>
</feature>
<dbReference type="InterPro" id="IPR000515">
    <property type="entry name" value="MetI-like"/>
</dbReference>
<feature type="region of interest" description="Disordered" evidence="8">
    <location>
        <begin position="1"/>
        <end position="45"/>
    </location>
</feature>